<keyword evidence="1" id="KW-0175">Coiled coil</keyword>
<dbReference type="GeneID" id="62146267"/>
<evidence type="ECO:0000256" key="2">
    <source>
        <dbReference type="SAM" id="MobiDB-lite"/>
    </source>
</evidence>
<evidence type="ECO:0000256" key="1">
    <source>
        <dbReference type="SAM" id="Coils"/>
    </source>
</evidence>
<sequence length="616" mass="70037">MDPCSKNKDRTTSLMKCVLHIMRSQALNDPEPQARKNIIDNFIFIHHGVCEEDLLLIIEEMVKVQILLPSGNREVRWKTMYSNIERGNSPLFNIHPKCDNNKYRSTETCAKHPYKYQLAPQSALGPEYSTKNVKKPKRFLESRVDVAKLTNQYVTSVKNGWFLLQIKFVRQAISLSKIQNRKFDRKDRRTRATMGHASISSTVQNESIESSDRTNLPSESPVGNVASPIPQPLAPLRTSQNTDKNTSDHRLGASGLVSALRSLNSKYPNDKLKLVSKKNKLWFKCHDCLAKLYKIAHHKDRIQHIRCHIESAAHADRVESRVTRNGETTISTTFVQLRKERLEQIRGRDPLSSRWNWWLEDNQAPKPRNEIVANVKTQDGIFAKKRTLVGPSMFPNSSEGLTGDIDLDDARASKANKRAYMESETSPSSNKRIRLVKSHEETPHSTLATHPTDSPEDVTQPNDDTPGNHTQPQLGKYQPLDGRDGADREATKSTKFKALKARVDELEAERDAQAENIAKLSKKIHKQRKIAATQQEILKHLAYENKRHSGILKSVGESLNITNHQLSTTKNIHNDEVTSLKESIKLLNNGRIVVKAMADEHTIELTELRKRLQILE</sequence>
<dbReference type="Proteomes" id="UP000710849">
    <property type="component" value="Unassembled WGS sequence"/>
</dbReference>
<dbReference type="EMBL" id="RCSW01000004">
    <property type="protein sequence ID" value="KAF7951127.1"/>
    <property type="molecule type" value="Genomic_DNA"/>
</dbReference>
<gene>
    <name evidence="3" type="ORF">EAE97_002678</name>
</gene>
<feature type="region of interest" description="Disordered" evidence="2">
    <location>
        <begin position="186"/>
        <end position="231"/>
    </location>
</feature>
<evidence type="ECO:0000313" key="4">
    <source>
        <dbReference type="Proteomes" id="UP000710849"/>
    </source>
</evidence>
<feature type="coiled-coil region" evidence="1">
    <location>
        <begin position="496"/>
        <end position="523"/>
    </location>
</feature>
<reference evidence="3 4" key="1">
    <citation type="journal article" date="2020" name="Genome Biol. Evol.">
        <title>Comparative genomics of Sclerotiniaceae.</title>
        <authorList>
            <person name="Valero Jimenez C.A."/>
            <person name="Steentjes M."/>
            <person name="Scholten O.E."/>
            <person name="Van Kan J.A.L."/>
        </authorList>
    </citation>
    <scope>NUCLEOTIDE SEQUENCE [LARGE SCALE GENOMIC DNA]</scope>
    <source>
        <strain evidence="3 4">MUCL 94</strain>
    </source>
</reference>
<feature type="compositionally biased region" description="Basic and acidic residues" evidence="2">
    <location>
        <begin position="481"/>
        <end position="492"/>
    </location>
</feature>
<keyword evidence="4" id="KW-1185">Reference proteome</keyword>
<accession>A0A9P5IRM7</accession>
<evidence type="ECO:0000313" key="3">
    <source>
        <dbReference type="EMBL" id="KAF7951127.1"/>
    </source>
</evidence>
<dbReference type="AlphaFoldDB" id="A0A9P5IRM7"/>
<protein>
    <submittedName>
        <fullName evidence="3">Uncharacterized protein</fullName>
    </submittedName>
</protein>
<feature type="region of interest" description="Disordered" evidence="2">
    <location>
        <begin position="440"/>
        <end position="493"/>
    </location>
</feature>
<feature type="compositionally biased region" description="Polar residues" evidence="2">
    <location>
        <begin position="198"/>
        <end position="218"/>
    </location>
</feature>
<comment type="caution">
    <text evidence="3">The sequence shown here is derived from an EMBL/GenBank/DDBJ whole genome shotgun (WGS) entry which is preliminary data.</text>
</comment>
<name>A0A9P5IRM7_9HELO</name>
<proteinExistence type="predicted"/>
<organism evidence="3 4">
    <name type="scientific">Botrytis byssoidea</name>
    <dbReference type="NCBI Taxonomy" id="139641"/>
    <lineage>
        <taxon>Eukaryota</taxon>
        <taxon>Fungi</taxon>
        <taxon>Dikarya</taxon>
        <taxon>Ascomycota</taxon>
        <taxon>Pezizomycotina</taxon>
        <taxon>Leotiomycetes</taxon>
        <taxon>Helotiales</taxon>
        <taxon>Sclerotiniaceae</taxon>
        <taxon>Botrytis</taxon>
    </lineage>
</organism>
<feature type="compositionally biased region" description="Polar residues" evidence="2">
    <location>
        <begin position="444"/>
        <end position="473"/>
    </location>
</feature>
<dbReference type="RefSeq" id="XP_038736396.1">
    <property type="nucleotide sequence ID" value="XM_038873190.1"/>
</dbReference>